<protein>
    <submittedName>
        <fullName evidence="1">Uncharacterized protein</fullName>
    </submittedName>
</protein>
<proteinExistence type="predicted"/>
<dbReference type="EMBL" id="JH687891">
    <property type="protein sequence ID" value="EJD35412.1"/>
    <property type="molecule type" value="Genomic_DNA"/>
</dbReference>
<sequence>MPLDIDPPVNLPDLVLCCILRFVAWRLYRTDHHALAAFAMTCRAARRHSQHLLDRLVYLTTPLSVRRFAEHISHTPASSRPVMLVSILIDIHTSQFNIAEDIEAILDHCRSETIELSVSLLQAFASSSLCGARTVFLTRAGSSLLCDFVALGYQRHIERLVVDYGHQSQLSDALVFLPALTHMAIVLTERVPIDDLRERLENITRYRHVHLVVIGDAASLGSIETFAHQNPMQSFRTVVFRPPGTDMSFRIPDVHESLYARFALGDIDIWGTLDTV</sequence>
<dbReference type="Proteomes" id="UP000006514">
    <property type="component" value="Unassembled WGS sequence"/>
</dbReference>
<name>J0CXE1_AURST</name>
<gene>
    <name evidence="1" type="ORF">AURDEDRAFT_175504</name>
</gene>
<dbReference type="AlphaFoldDB" id="J0CXE1"/>
<organism evidence="1 2">
    <name type="scientific">Auricularia subglabra (strain TFB-10046 / SS5)</name>
    <name type="common">White-rot fungus</name>
    <name type="synonym">Auricularia delicata (strain TFB10046)</name>
    <dbReference type="NCBI Taxonomy" id="717982"/>
    <lineage>
        <taxon>Eukaryota</taxon>
        <taxon>Fungi</taxon>
        <taxon>Dikarya</taxon>
        <taxon>Basidiomycota</taxon>
        <taxon>Agaricomycotina</taxon>
        <taxon>Agaricomycetes</taxon>
        <taxon>Auriculariales</taxon>
        <taxon>Auriculariaceae</taxon>
        <taxon>Auricularia</taxon>
    </lineage>
</organism>
<dbReference type="InParanoid" id="J0CXE1"/>
<reference evidence="2" key="1">
    <citation type="journal article" date="2012" name="Science">
        <title>The Paleozoic origin of enzymatic lignin decomposition reconstructed from 31 fungal genomes.</title>
        <authorList>
            <person name="Floudas D."/>
            <person name="Binder M."/>
            <person name="Riley R."/>
            <person name="Barry K."/>
            <person name="Blanchette R.A."/>
            <person name="Henrissat B."/>
            <person name="Martinez A.T."/>
            <person name="Otillar R."/>
            <person name="Spatafora J.W."/>
            <person name="Yadav J.S."/>
            <person name="Aerts A."/>
            <person name="Benoit I."/>
            <person name="Boyd A."/>
            <person name="Carlson A."/>
            <person name="Copeland A."/>
            <person name="Coutinho P.M."/>
            <person name="de Vries R.P."/>
            <person name="Ferreira P."/>
            <person name="Findley K."/>
            <person name="Foster B."/>
            <person name="Gaskell J."/>
            <person name="Glotzer D."/>
            <person name="Gorecki P."/>
            <person name="Heitman J."/>
            <person name="Hesse C."/>
            <person name="Hori C."/>
            <person name="Igarashi K."/>
            <person name="Jurgens J.A."/>
            <person name="Kallen N."/>
            <person name="Kersten P."/>
            <person name="Kohler A."/>
            <person name="Kuees U."/>
            <person name="Kumar T.K.A."/>
            <person name="Kuo A."/>
            <person name="LaButti K."/>
            <person name="Larrondo L.F."/>
            <person name="Lindquist E."/>
            <person name="Ling A."/>
            <person name="Lombard V."/>
            <person name="Lucas S."/>
            <person name="Lundell T."/>
            <person name="Martin R."/>
            <person name="McLaughlin D.J."/>
            <person name="Morgenstern I."/>
            <person name="Morin E."/>
            <person name="Murat C."/>
            <person name="Nagy L.G."/>
            <person name="Nolan M."/>
            <person name="Ohm R.A."/>
            <person name="Patyshakuliyeva A."/>
            <person name="Rokas A."/>
            <person name="Ruiz-Duenas F.J."/>
            <person name="Sabat G."/>
            <person name="Salamov A."/>
            <person name="Samejima M."/>
            <person name="Schmutz J."/>
            <person name="Slot J.C."/>
            <person name="St John F."/>
            <person name="Stenlid J."/>
            <person name="Sun H."/>
            <person name="Sun S."/>
            <person name="Syed K."/>
            <person name="Tsang A."/>
            <person name="Wiebenga A."/>
            <person name="Young D."/>
            <person name="Pisabarro A."/>
            <person name="Eastwood D.C."/>
            <person name="Martin F."/>
            <person name="Cullen D."/>
            <person name="Grigoriev I.V."/>
            <person name="Hibbett D.S."/>
        </authorList>
    </citation>
    <scope>NUCLEOTIDE SEQUENCE [LARGE SCALE GENOMIC DNA]</scope>
    <source>
        <strain evidence="2">TFB10046</strain>
    </source>
</reference>
<keyword evidence="2" id="KW-1185">Reference proteome</keyword>
<dbReference type="KEGG" id="adl:AURDEDRAFT_175504"/>
<evidence type="ECO:0000313" key="1">
    <source>
        <dbReference type="EMBL" id="EJD35412.1"/>
    </source>
</evidence>
<accession>J0CXE1</accession>
<evidence type="ECO:0000313" key="2">
    <source>
        <dbReference type="Proteomes" id="UP000006514"/>
    </source>
</evidence>